<dbReference type="PROSITE" id="PS50004">
    <property type="entry name" value="C2"/>
    <property type="match status" value="1"/>
</dbReference>
<dbReference type="Gene3D" id="2.60.40.150">
    <property type="entry name" value="C2 domain"/>
    <property type="match status" value="1"/>
</dbReference>
<organism evidence="4 5">
    <name type="scientific">Acaulospora morrowiae</name>
    <dbReference type="NCBI Taxonomy" id="94023"/>
    <lineage>
        <taxon>Eukaryota</taxon>
        <taxon>Fungi</taxon>
        <taxon>Fungi incertae sedis</taxon>
        <taxon>Mucoromycota</taxon>
        <taxon>Glomeromycotina</taxon>
        <taxon>Glomeromycetes</taxon>
        <taxon>Diversisporales</taxon>
        <taxon>Acaulosporaceae</taxon>
        <taxon>Acaulospora</taxon>
    </lineage>
</organism>
<keyword evidence="5" id="KW-1185">Reference proteome</keyword>
<gene>
    <name evidence="4" type="ORF">AMORRO_LOCUS2467</name>
</gene>
<dbReference type="PANTHER" id="PTHR46502">
    <property type="entry name" value="C2 DOMAIN-CONTAINING"/>
    <property type="match status" value="1"/>
</dbReference>
<dbReference type="SMART" id="SM00239">
    <property type="entry name" value="C2"/>
    <property type="match status" value="1"/>
</dbReference>
<evidence type="ECO:0000259" key="3">
    <source>
        <dbReference type="PROSITE" id="PS50004"/>
    </source>
</evidence>
<dbReference type="EMBL" id="CAJVPV010001047">
    <property type="protein sequence ID" value="CAG8484417.1"/>
    <property type="molecule type" value="Genomic_DNA"/>
</dbReference>
<evidence type="ECO:0000256" key="1">
    <source>
        <dbReference type="ARBA" id="ARBA00022723"/>
    </source>
</evidence>
<proteinExistence type="predicted"/>
<feature type="domain" description="C2" evidence="3">
    <location>
        <begin position="3"/>
        <end position="119"/>
    </location>
</feature>
<dbReference type="GO" id="GO:0046872">
    <property type="term" value="F:metal ion binding"/>
    <property type="evidence" value="ECO:0007669"/>
    <property type="project" value="UniProtKB-KW"/>
</dbReference>
<dbReference type="CDD" id="cd00030">
    <property type="entry name" value="C2"/>
    <property type="match status" value="1"/>
</dbReference>
<evidence type="ECO:0000313" key="5">
    <source>
        <dbReference type="Proteomes" id="UP000789342"/>
    </source>
</evidence>
<dbReference type="Pfam" id="PF00168">
    <property type="entry name" value="C2"/>
    <property type="match status" value="1"/>
</dbReference>
<reference evidence="4" key="1">
    <citation type="submission" date="2021-06" db="EMBL/GenBank/DDBJ databases">
        <authorList>
            <person name="Kallberg Y."/>
            <person name="Tangrot J."/>
            <person name="Rosling A."/>
        </authorList>
    </citation>
    <scope>NUCLEOTIDE SEQUENCE</scope>
    <source>
        <strain evidence="4">CL551</strain>
    </source>
</reference>
<dbReference type="Proteomes" id="UP000789342">
    <property type="component" value="Unassembled WGS sequence"/>
</dbReference>
<dbReference type="OrthoDB" id="270970at2759"/>
<evidence type="ECO:0000313" key="4">
    <source>
        <dbReference type="EMBL" id="CAG8484417.1"/>
    </source>
</evidence>
<dbReference type="SUPFAM" id="SSF49562">
    <property type="entry name" value="C2 domain (Calcium/lipid-binding domain, CaLB)"/>
    <property type="match status" value="1"/>
</dbReference>
<keyword evidence="1" id="KW-0479">Metal-binding</keyword>
<comment type="caution">
    <text evidence="4">The sequence shown here is derived from an EMBL/GenBank/DDBJ whole genome shotgun (WGS) entry which is preliminary data.</text>
</comment>
<dbReference type="AlphaFoldDB" id="A0A9N8WIC0"/>
<keyword evidence="2" id="KW-0106">Calcium</keyword>
<name>A0A9N8WIC0_9GLOM</name>
<accession>A0A9N8WIC0</accession>
<dbReference type="InterPro" id="IPR035892">
    <property type="entry name" value="C2_domain_sf"/>
</dbReference>
<protein>
    <submittedName>
        <fullName evidence="4">14471_t:CDS:1</fullName>
    </submittedName>
</protein>
<sequence>MLVCAQHTLFLHSQFSRQNGQRSINGSLEGKNLRDMDDVGQGDPYAQVWLDKREHKFQTEARSGTSSPVWDRIFHYNVNGQSELHIRIMDSDVFTDDEIGCAKVPLEEIYRNYYNDFWVKLPDHLGRVNGEIRLVLEFMPC</sequence>
<dbReference type="InterPro" id="IPR000008">
    <property type="entry name" value="C2_dom"/>
</dbReference>
<evidence type="ECO:0000256" key="2">
    <source>
        <dbReference type="ARBA" id="ARBA00022837"/>
    </source>
</evidence>
<dbReference type="PANTHER" id="PTHR46502:SF2">
    <property type="entry name" value="16 KDA PHLOEM PROTEIN 2"/>
    <property type="match status" value="1"/>
</dbReference>